<name>B9SQ24_RICCO</name>
<proteinExistence type="predicted"/>
<gene>
    <name evidence="3" type="ORF">RCOM_0643640</name>
</gene>
<dbReference type="GO" id="GO:0003676">
    <property type="term" value="F:nucleic acid binding"/>
    <property type="evidence" value="ECO:0007669"/>
    <property type="project" value="InterPro"/>
</dbReference>
<keyword evidence="2" id="KW-0378">Hydrolase</keyword>
<dbReference type="GO" id="GO:0008408">
    <property type="term" value="F:3'-5' exonuclease activity"/>
    <property type="evidence" value="ECO:0000318"/>
    <property type="project" value="GO_Central"/>
</dbReference>
<keyword evidence="3" id="KW-0269">Exonuclease</keyword>
<dbReference type="FunCoup" id="B9SQ24">
    <property type="interactions" value="126"/>
</dbReference>
<dbReference type="AlphaFoldDB" id="B9SQ24"/>
<dbReference type="GO" id="GO:0005737">
    <property type="term" value="C:cytoplasm"/>
    <property type="evidence" value="ECO:0000318"/>
    <property type="project" value="GO_Central"/>
</dbReference>
<organism evidence="3 4">
    <name type="scientific">Ricinus communis</name>
    <name type="common">Castor bean</name>
    <dbReference type="NCBI Taxonomy" id="3988"/>
    <lineage>
        <taxon>Eukaryota</taxon>
        <taxon>Viridiplantae</taxon>
        <taxon>Streptophyta</taxon>
        <taxon>Embryophyta</taxon>
        <taxon>Tracheophyta</taxon>
        <taxon>Spermatophyta</taxon>
        <taxon>Magnoliopsida</taxon>
        <taxon>eudicotyledons</taxon>
        <taxon>Gunneridae</taxon>
        <taxon>Pentapetalae</taxon>
        <taxon>rosids</taxon>
        <taxon>fabids</taxon>
        <taxon>Malpighiales</taxon>
        <taxon>Euphorbiaceae</taxon>
        <taxon>Acalyphoideae</taxon>
        <taxon>Acalypheae</taxon>
        <taxon>Ricinus</taxon>
    </lineage>
</organism>
<evidence type="ECO:0000313" key="4">
    <source>
        <dbReference type="Proteomes" id="UP000008311"/>
    </source>
</evidence>
<keyword evidence="1" id="KW-0540">Nuclease</keyword>
<keyword evidence="4" id="KW-1185">Reference proteome</keyword>
<dbReference type="PANTHER" id="PTHR13620:SF59">
    <property type="entry name" value="POLYNUCLEOTIDYL TRANSFERASE, RIBONUCLEASE H-LIKE SUPERFAMILY PROTEIN"/>
    <property type="match status" value="1"/>
</dbReference>
<reference evidence="4" key="1">
    <citation type="journal article" date="2010" name="Nat. Biotechnol.">
        <title>Draft genome sequence of the oilseed species Ricinus communis.</title>
        <authorList>
            <person name="Chan A.P."/>
            <person name="Crabtree J."/>
            <person name="Zhao Q."/>
            <person name="Lorenzi H."/>
            <person name="Orvis J."/>
            <person name="Puiu D."/>
            <person name="Melake-Berhan A."/>
            <person name="Jones K.M."/>
            <person name="Redman J."/>
            <person name="Chen G."/>
            <person name="Cahoon E.B."/>
            <person name="Gedil M."/>
            <person name="Stanke M."/>
            <person name="Haas B.J."/>
            <person name="Wortman J.R."/>
            <person name="Fraser-Liggett C.M."/>
            <person name="Ravel J."/>
            <person name="Rabinowicz P.D."/>
        </authorList>
    </citation>
    <scope>NUCLEOTIDE SEQUENCE [LARGE SCALE GENOMIC DNA]</scope>
    <source>
        <strain evidence="4">cv. Hale</strain>
    </source>
</reference>
<dbReference type="InterPro" id="IPR051132">
    <property type="entry name" value="3-5_Exonuclease_domain"/>
</dbReference>
<dbReference type="STRING" id="3988.B9SQ24"/>
<dbReference type="eggNOG" id="KOG4373">
    <property type="taxonomic scope" value="Eukaryota"/>
</dbReference>
<dbReference type="SUPFAM" id="SSF53098">
    <property type="entry name" value="Ribonuclease H-like"/>
    <property type="match status" value="1"/>
</dbReference>
<dbReference type="PANTHER" id="PTHR13620">
    <property type="entry name" value="3-5 EXONUCLEASE"/>
    <property type="match status" value="1"/>
</dbReference>
<evidence type="ECO:0000256" key="1">
    <source>
        <dbReference type="ARBA" id="ARBA00022722"/>
    </source>
</evidence>
<dbReference type="GO" id="GO:0005634">
    <property type="term" value="C:nucleus"/>
    <property type="evidence" value="ECO:0000318"/>
    <property type="project" value="GO_Central"/>
</dbReference>
<protein>
    <submittedName>
        <fullName evidence="3">3'-5' exonuclease, putative</fullName>
    </submittedName>
</protein>
<sequence>MTPEITSQTHSPNCRFYTVSFFGSPISVTVTSSASVVRKWLSTTIFHRRYYVGRLVVCVGVQWNPFKSDCLSADTLQLCVGGHCLIFKLSLATRVPRLLRRFLLDTRNTLVGLWNGSDEKMLRNCDHGLLVHRLVDLRRYVENEDGKSLSNASVENIVEECLGHDHGASFYFCLYCFGNVDFGVVMEEGSAILEIYEIFVIVFLPGVTVSRRKKLKDYVAICQEPWHPLTTQTSLGTLFLLFITVSP</sequence>
<evidence type="ECO:0000256" key="2">
    <source>
        <dbReference type="ARBA" id="ARBA00022801"/>
    </source>
</evidence>
<dbReference type="EMBL" id="EQ974076">
    <property type="protein sequence ID" value="EEF34272.1"/>
    <property type="molecule type" value="Genomic_DNA"/>
</dbReference>
<dbReference type="InterPro" id="IPR012337">
    <property type="entry name" value="RNaseH-like_sf"/>
</dbReference>
<dbReference type="InterPro" id="IPR036397">
    <property type="entry name" value="RNaseH_sf"/>
</dbReference>
<dbReference type="Proteomes" id="UP000008311">
    <property type="component" value="Unassembled WGS sequence"/>
</dbReference>
<dbReference type="Gene3D" id="3.30.420.10">
    <property type="entry name" value="Ribonuclease H-like superfamily/Ribonuclease H"/>
    <property type="match status" value="1"/>
</dbReference>
<evidence type="ECO:0000313" key="3">
    <source>
        <dbReference type="EMBL" id="EEF34272.1"/>
    </source>
</evidence>
<dbReference type="InParanoid" id="B9SQ24"/>
<accession>B9SQ24</accession>